<feature type="region of interest" description="Disordered" evidence="4">
    <location>
        <begin position="1102"/>
        <end position="1121"/>
    </location>
</feature>
<accession>A0A0C3JT00</accession>
<dbReference type="OrthoDB" id="3027122at2759"/>
<keyword evidence="2" id="KW-0677">Repeat</keyword>
<dbReference type="PROSITE" id="PS50294">
    <property type="entry name" value="WD_REPEATS_REGION"/>
    <property type="match status" value="1"/>
</dbReference>
<dbReference type="Pfam" id="PF24883">
    <property type="entry name" value="NPHP3_N"/>
    <property type="match status" value="1"/>
</dbReference>
<dbReference type="PANTHER" id="PTHR10039">
    <property type="entry name" value="AMELOGENIN"/>
    <property type="match status" value="1"/>
</dbReference>
<feature type="region of interest" description="Disordered" evidence="4">
    <location>
        <begin position="135"/>
        <end position="212"/>
    </location>
</feature>
<feature type="compositionally biased region" description="Polar residues" evidence="4">
    <location>
        <begin position="180"/>
        <end position="192"/>
    </location>
</feature>
<dbReference type="HOGENOM" id="CLU_000288_6_0_1"/>
<evidence type="ECO:0000256" key="1">
    <source>
        <dbReference type="ARBA" id="ARBA00022574"/>
    </source>
</evidence>
<gene>
    <name evidence="6" type="ORF">M404DRAFT_754795</name>
</gene>
<dbReference type="PANTHER" id="PTHR10039:SF17">
    <property type="entry name" value="FUNGAL STAND N-TERMINAL GOODBYE DOMAIN-CONTAINING PROTEIN-RELATED"/>
    <property type="match status" value="1"/>
</dbReference>
<dbReference type="InterPro" id="IPR001680">
    <property type="entry name" value="WD40_rpt"/>
</dbReference>
<dbReference type="InterPro" id="IPR015943">
    <property type="entry name" value="WD40/YVTN_repeat-like_dom_sf"/>
</dbReference>
<sequence>MGSISFGARDHIHRPAETQGQCALNLAVGPCTSCNVLMASNFELTITTTSTTPSASNQSSNLRNYSNIHFSMARTQSQKRRLLGFVKPSNSTSGLASWPGRSEARAGDLASVPATIGMASPGMLARMKRFFNRSNQGPSTTIAAEIAGPGTSGGAQKEQEQSQAAPGLDAVATSSGGGAQAQQETSQTVSTKNVEKSIVKPEPEHAPTSAGKDVDAALEGFGGIDRIPRVAQGAVVAVGNANTTFSEIQNLSDTYLKPFKVFNEVVSTLANVHPYAQIALGILTSAAQLLINQANLDSAVSCLFDTVRRVYEFLTEKDSINKIDEMKDTLAKIARAISDSAQFINNYSATKSFWKRTAKNIFSETQTVVDGYVRTLDGLMQQYRDRTIRDIQVNTYRILEDLNLDGMACAGGAGLNTMKKCLDGTRKETLQEIINWINDPDVDAPRIYWLHGQAGRGKSAIAHTIASWIKDAGGLGSCFCFARDRQTEHREEKILTTIARDLADRDQSFRRALADVVSRDYSLKTTADVMQQWQKLILEPLGRITGAIVGNVVVVIDALDESGQHTSREPILSVLTSLEAAHLPSNFRILLTSRPLPDIERVLSTAAHVRAVSLDAISGVSAERDIRLYVSTELRRLPEIGASEVQTIAQKSDGLFEWARLACGFIKPNKPGRTVMERYNDVMFSRSGGGGTLLDAMYKTILEDTVPEDETALARFRSVMQQIMSMTEPQRLDTLNEIRSHFLSEEDRFDIIIILEFMASLLSGISDRCSAIRPLHASFYDFLTDHRRSQVYFVEASRTGMDSSLAYASLCTLCNDLKFNLCGLESSYSCNSEVADLEERVSKNISPQLSYSCRYWAHHLQRADYDSRLAMLVKTFVGCGKLLFWLEVLCLLDGLGHAMSALASTISWLQEDVEDTLMLAQDGIKFVQNFGSVISHSTPHLYISALPFTPSNTKLSRMLMPKFSQLVCVSVGGQKEWPVAQVALQGHTSSVLSVGFSSDGKRVVSGSSDKTVRIWDVDRGVQIVKRVGAAVKLGPADSSCVWTFVPVSSSSSSTYGFRSTYGLKSTKENTKIKNKKNMKNSVPVVSFNHFSFLNVEEPQELFNGSESVSSSPTFTSSEVES</sequence>
<reference evidence="6 7" key="1">
    <citation type="submission" date="2014-04" db="EMBL/GenBank/DDBJ databases">
        <authorList>
            <consortium name="DOE Joint Genome Institute"/>
            <person name="Kuo A."/>
            <person name="Kohler A."/>
            <person name="Costa M.D."/>
            <person name="Nagy L.G."/>
            <person name="Floudas D."/>
            <person name="Copeland A."/>
            <person name="Barry K.W."/>
            <person name="Cichocki N."/>
            <person name="Veneault-Fourrey C."/>
            <person name="LaButti K."/>
            <person name="Lindquist E.A."/>
            <person name="Lipzen A."/>
            <person name="Lundell T."/>
            <person name="Morin E."/>
            <person name="Murat C."/>
            <person name="Sun H."/>
            <person name="Tunlid A."/>
            <person name="Henrissat B."/>
            <person name="Grigoriev I.V."/>
            <person name="Hibbett D.S."/>
            <person name="Martin F."/>
            <person name="Nordberg H.P."/>
            <person name="Cantor M.N."/>
            <person name="Hua S.X."/>
        </authorList>
    </citation>
    <scope>NUCLEOTIDE SEQUENCE [LARGE SCALE GENOMIC DNA]</scope>
    <source>
        <strain evidence="6 7">Marx 270</strain>
    </source>
</reference>
<dbReference type="Pfam" id="PF00400">
    <property type="entry name" value="WD40"/>
    <property type="match status" value="1"/>
</dbReference>
<protein>
    <recommendedName>
        <fullName evidence="5">NACHT domain-containing protein</fullName>
    </recommendedName>
</protein>
<evidence type="ECO:0000256" key="3">
    <source>
        <dbReference type="PROSITE-ProRule" id="PRU00221"/>
    </source>
</evidence>
<feature type="domain" description="NACHT" evidence="5">
    <location>
        <begin position="446"/>
        <end position="595"/>
    </location>
</feature>
<dbReference type="PROSITE" id="PS50837">
    <property type="entry name" value="NACHT"/>
    <property type="match status" value="1"/>
</dbReference>
<feature type="compositionally biased region" description="Low complexity" evidence="4">
    <location>
        <begin position="1105"/>
        <end position="1121"/>
    </location>
</feature>
<dbReference type="InterPro" id="IPR027417">
    <property type="entry name" value="P-loop_NTPase"/>
</dbReference>
<evidence type="ECO:0000313" key="7">
    <source>
        <dbReference type="Proteomes" id="UP000054217"/>
    </source>
</evidence>
<dbReference type="Proteomes" id="UP000054217">
    <property type="component" value="Unassembled WGS sequence"/>
</dbReference>
<evidence type="ECO:0000313" key="6">
    <source>
        <dbReference type="EMBL" id="KIO00602.1"/>
    </source>
</evidence>
<keyword evidence="1 3" id="KW-0853">WD repeat</keyword>
<dbReference type="SUPFAM" id="SSF50978">
    <property type="entry name" value="WD40 repeat-like"/>
    <property type="match status" value="1"/>
</dbReference>
<organism evidence="6 7">
    <name type="scientific">Pisolithus tinctorius Marx 270</name>
    <dbReference type="NCBI Taxonomy" id="870435"/>
    <lineage>
        <taxon>Eukaryota</taxon>
        <taxon>Fungi</taxon>
        <taxon>Dikarya</taxon>
        <taxon>Basidiomycota</taxon>
        <taxon>Agaricomycotina</taxon>
        <taxon>Agaricomycetes</taxon>
        <taxon>Agaricomycetidae</taxon>
        <taxon>Boletales</taxon>
        <taxon>Sclerodermatineae</taxon>
        <taxon>Pisolithaceae</taxon>
        <taxon>Pisolithus</taxon>
    </lineage>
</organism>
<dbReference type="InterPro" id="IPR036322">
    <property type="entry name" value="WD40_repeat_dom_sf"/>
</dbReference>
<dbReference type="EMBL" id="KN831994">
    <property type="protein sequence ID" value="KIO00602.1"/>
    <property type="molecule type" value="Genomic_DNA"/>
</dbReference>
<feature type="compositionally biased region" description="Basic and acidic residues" evidence="4">
    <location>
        <begin position="193"/>
        <end position="205"/>
    </location>
</feature>
<dbReference type="AlphaFoldDB" id="A0A0C3JT00"/>
<dbReference type="InterPro" id="IPR019775">
    <property type="entry name" value="WD40_repeat_CS"/>
</dbReference>
<dbReference type="InterPro" id="IPR007111">
    <property type="entry name" value="NACHT_NTPase"/>
</dbReference>
<evidence type="ECO:0000259" key="5">
    <source>
        <dbReference type="PROSITE" id="PS50837"/>
    </source>
</evidence>
<dbReference type="Gene3D" id="2.130.10.10">
    <property type="entry name" value="YVTN repeat-like/Quinoprotein amine dehydrogenase"/>
    <property type="match status" value="1"/>
</dbReference>
<name>A0A0C3JT00_PISTI</name>
<evidence type="ECO:0000256" key="2">
    <source>
        <dbReference type="ARBA" id="ARBA00022737"/>
    </source>
</evidence>
<dbReference type="PROSITE" id="PS50082">
    <property type="entry name" value="WD_REPEATS_2"/>
    <property type="match status" value="1"/>
</dbReference>
<dbReference type="InParanoid" id="A0A0C3JT00"/>
<reference evidence="7" key="2">
    <citation type="submission" date="2015-01" db="EMBL/GenBank/DDBJ databases">
        <title>Evolutionary Origins and Diversification of the Mycorrhizal Mutualists.</title>
        <authorList>
            <consortium name="DOE Joint Genome Institute"/>
            <consortium name="Mycorrhizal Genomics Consortium"/>
            <person name="Kohler A."/>
            <person name="Kuo A."/>
            <person name="Nagy L.G."/>
            <person name="Floudas D."/>
            <person name="Copeland A."/>
            <person name="Barry K.W."/>
            <person name="Cichocki N."/>
            <person name="Veneault-Fourrey C."/>
            <person name="LaButti K."/>
            <person name="Lindquist E.A."/>
            <person name="Lipzen A."/>
            <person name="Lundell T."/>
            <person name="Morin E."/>
            <person name="Murat C."/>
            <person name="Riley R."/>
            <person name="Ohm R."/>
            <person name="Sun H."/>
            <person name="Tunlid A."/>
            <person name="Henrissat B."/>
            <person name="Grigoriev I.V."/>
            <person name="Hibbett D.S."/>
            <person name="Martin F."/>
        </authorList>
    </citation>
    <scope>NUCLEOTIDE SEQUENCE [LARGE SCALE GENOMIC DNA]</scope>
    <source>
        <strain evidence="7">Marx 270</strain>
    </source>
</reference>
<feature type="repeat" description="WD" evidence="3">
    <location>
        <begin position="984"/>
        <end position="1025"/>
    </location>
</feature>
<dbReference type="Gene3D" id="3.40.50.300">
    <property type="entry name" value="P-loop containing nucleotide triphosphate hydrolases"/>
    <property type="match status" value="1"/>
</dbReference>
<dbReference type="SUPFAM" id="SSF52540">
    <property type="entry name" value="P-loop containing nucleoside triphosphate hydrolases"/>
    <property type="match status" value="1"/>
</dbReference>
<dbReference type="InterPro" id="IPR056884">
    <property type="entry name" value="NPHP3-like_N"/>
</dbReference>
<keyword evidence="7" id="KW-1185">Reference proteome</keyword>
<proteinExistence type="predicted"/>
<dbReference type="PROSITE" id="PS00678">
    <property type="entry name" value="WD_REPEATS_1"/>
    <property type="match status" value="1"/>
</dbReference>
<dbReference type="STRING" id="870435.A0A0C3JT00"/>
<dbReference type="SMART" id="SM00320">
    <property type="entry name" value="WD40"/>
    <property type="match status" value="1"/>
</dbReference>
<evidence type="ECO:0000256" key="4">
    <source>
        <dbReference type="SAM" id="MobiDB-lite"/>
    </source>
</evidence>